<organism evidence="1 2">
    <name type="scientific">Algoriphagus machipongonensis</name>
    <dbReference type="NCBI Taxonomy" id="388413"/>
    <lineage>
        <taxon>Bacteria</taxon>
        <taxon>Pseudomonadati</taxon>
        <taxon>Bacteroidota</taxon>
        <taxon>Cytophagia</taxon>
        <taxon>Cytophagales</taxon>
        <taxon>Cyclobacteriaceae</taxon>
        <taxon>Algoriphagus</taxon>
    </lineage>
</organism>
<protein>
    <recommendedName>
        <fullName evidence="3">Capsule assembly protein Wzi</fullName>
    </recommendedName>
</protein>
<reference evidence="1 2" key="1">
    <citation type="journal article" date="2011" name="J. Bacteriol.">
        <title>Complete genome sequence of Algoriphagus sp. PR1, bacterial prey of a colony-forming choanoflagellate.</title>
        <authorList>
            <person name="Alegado R.A."/>
            <person name="Ferriera S."/>
            <person name="Nusbaum C."/>
            <person name="Young S.K."/>
            <person name="Zeng Q."/>
            <person name="Imamovic A."/>
            <person name="Fairclough S.R."/>
            <person name="King N."/>
        </authorList>
    </citation>
    <scope>NUCLEOTIDE SEQUENCE [LARGE SCALE GENOMIC DNA]</scope>
    <source>
        <strain evidence="1 2">PR1</strain>
    </source>
</reference>
<dbReference type="STRING" id="388413.ALPR1_09238"/>
<dbReference type="AlphaFoldDB" id="A3I1Y2"/>
<dbReference type="Pfam" id="PF14052">
    <property type="entry name" value="Caps_assemb_Wzi"/>
    <property type="match status" value="1"/>
</dbReference>
<keyword evidence="2" id="KW-1185">Reference proteome</keyword>
<proteinExistence type="predicted"/>
<dbReference type="InterPro" id="IPR038636">
    <property type="entry name" value="Wzi_sf"/>
</dbReference>
<dbReference type="Proteomes" id="UP000003919">
    <property type="component" value="Unassembled WGS sequence"/>
</dbReference>
<comment type="caution">
    <text evidence="1">The sequence shown here is derived from an EMBL/GenBank/DDBJ whole genome shotgun (WGS) entry which is preliminary data.</text>
</comment>
<dbReference type="EMBL" id="AAXU02000001">
    <property type="protein sequence ID" value="EAZ79798.1"/>
    <property type="molecule type" value="Genomic_DNA"/>
</dbReference>
<gene>
    <name evidence="1" type="ORF">ALPR1_09238</name>
</gene>
<evidence type="ECO:0000313" key="1">
    <source>
        <dbReference type="EMBL" id="EAZ79798.1"/>
    </source>
</evidence>
<dbReference type="Gene3D" id="2.40.160.130">
    <property type="entry name" value="Capsule assembly protein Wzi"/>
    <property type="match status" value="1"/>
</dbReference>
<name>A3I1Y2_9BACT</name>
<evidence type="ECO:0000313" key="2">
    <source>
        <dbReference type="Proteomes" id="UP000003919"/>
    </source>
</evidence>
<dbReference type="InterPro" id="IPR026950">
    <property type="entry name" value="Caps_assemb_Wzi"/>
</dbReference>
<dbReference type="HOGENOM" id="CLU_483043_0_0_10"/>
<dbReference type="eggNOG" id="ENOG5033QFE">
    <property type="taxonomic scope" value="Bacteria"/>
</dbReference>
<accession>A3I1Y2</accession>
<sequence>MLAKNFGRKLTLTALLFQVSFVVFSQILNSDIPVLEQFLRREQLLGSFDPSYSFQLRPFRLDGRDSSITSQTISNYLIGKSMPKNPKVRFNLLPIISTTEINTKRPYGWGNKGLVPNVGVQTYFSTGFYARFHFLEIQFQPEMTYSQNKAFEGFSNDFSGKVLSARFFYWNNGDNPERFGKDPISRLWWGQSSINILAGPIQFGISTENIWWGPGQFNSLTFSDNAEGFPHLSLKSRRPLKTFMGNFESEVIIGRLENSGLFPSQDAFLNQRYFRKFDGDWRYLNALHITYNPSFLPNLFLGFNRTFQQYNKYREKTFNDYFPIFEVFQKKTLFENGNSVVYDGKGQDQQVSLSIRYLVPKANVEVYAELGRRDHAYDWRDFILNPEHARAYLFGLQKLFPLPEQDTYIQVRAEMTHQQESINRYNRYPGLIGNQTWHTHGLARGFVNEGEALGVGVGVGSNVQTIEISKVSKMNKRGILLERLANNQDFFYRAFGQNPEKKPWVDLSLGFLWDEQFGRLILSGKAQFIKGFNYQWQSDNLSTSDYPNGKNNFSFFGNFSLIYQLQK</sequence>
<evidence type="ECO:0008006" key="3">
    <source>
        <dbReference type="Google" id="ProtNLM"/>
    </source>
</evidence>